<comment type="caution">
    <text evidence="2">The sequence shown here is derived from an EMBL/GenBank/DDBJ whole genome shotgun (WGS) entry which is preliminary data.</text>
</comment>
<gene>
    <name evidence="2" type="ORF">HRbin17_01367</name>
</gene>
<dbReference type="Gene3D" id="3.30.530.20">
    <property type="match status" value="1"/>
</dbReference>
<dbReference type="EMBL" id="BEHT01000016">
    <property type="protein sequence ID" value="GBC98850.1"/>
    <property type="molecule type" value="Genomic_DNA"/>
</dbReference>
<dbReference type="Proteomes" id="UP000236173">
    <property type="component" value="Unassembled WGS sequence"/>
</dbReference>
<evidence type="ECO:0000259" key="1">
    <source>
        <dbReference type="Pfam" id="PF03364"/>
    </source>
</evidence>
<dbReference type="Pfam" id="PF03364">
    <property type="entry name" value="Polyketide_cyc"/>
    <property type="match status" value="1"/>
</dbReference>
<proteinExistence type="predicted"/>
<dbReference type="InterPro" id="IPR005031">
    <property type="entry name" value="COQ10_START"/>
</dbReference>
<dbReference type="SUPFAM" id="SSF55961">
    <property type="entry name" value="Bet v1-like"/>
    <property type="match status" value="1"/>
</dbReference>
<dbReference type="AlphaFoldDB" id="A0A2H5XCD2"/>
<organism evidence="2 3">
    <name type="scientific">Candidatus Fervidibacter japonicus</name>
    <dbReference type="NCBI Taxonomy" id="2035412"/>
    <lineage>
        <taxon>Bacteria</taxon>
        <taxon>Candidatus Fervidibacterota</taxon>
        <taxon>Candidatus Fervidibacter</taxon>
    </lineage>
</organism>
<protein>
    <recommendedName>
        <fullName evidence="1">Coenzyme Q-binding protein COQ10 START domain-containing protein</fullName>
    </recommendedName>
</protein>
<reference evidence="3" key="1">
    <citation type="submission" date="2017-09" db="EMBL/GenBank/DDBJ databases">
        <title>Metaegenomics of thermophilic ammonia-oxidizing enrichment culture.</title>
        <authorList>
            <person name="Kato S."/>
            <person name="Suzuki K."/>
        </authorList>
    </citation>
    <scope>NUCLEOTIDE SEQUENCE [LARGE SCALE GENOMIC DNA]</scope>
</reference>
<accession>A0A2H5XCD2</accession>
<dbReference type="InterPro" id="IPR023393">
    <property type="entry name" value="START-like_dom_sf"/>
</dbReference>
<evidence type="ECO:0000313" key="3">
    <source>
        <dbReference type="Proteomes" id="UP000236173"/>
    </source>
</evidence>
<feature type="domain" description="Coenzyme Q-binding protein COQ10 START" evidence="1">
    <location>
        <begin position="13"/>
        <end position="140"/>
    </location>
</feature>
<evidence type="ECO:0000313" key="2">
    <source>
        <dbReference type="EMBL" id="GBC98850.1"/>
    </source>
</evidence>
<sequence>MKMPETIVLRQIVRAPIARVYAVAKQIERFPEWLDYVTAVRVRDRSPDGRVVLSEWEATVPMLGLTARWVERDEWDDTQQVCRFALVEGDLDRYEGVWEFEEHPDGTQMCLTITYDYRVPVGGALVQQLVRKIVEQMGQKLLAGIARAAEHN</sequence>
<name>A0A2H5XCD2_9BACT</name>